<feature type="transmembrane region" description="Helical" evidence="1">
    <location>
        <begin position="957"/>
        <end position="976"/>
    </location>
</feature>
<dbReference type="Gene3D" id="3.30.70.1430">
    <property type="entry name" value="Multidrug efflux transporter AcrB pore domain"/>
    <property type="match status" value="2"/>
</dbReference>
<dbReference type="GO" id="GO:0005886">
    <property type="term" value="C:plasma membrane"/>
    <property type="evidence" value="ECO:0007669"/>
    <property type="project" value="TreeGrafter"/>
</dbReference>
<feature type="transmembrane region" description="Helical" evidence="1">
    <location>
        <begin position="357"/>
        <end position="377"/>
    </location>
</feature>
<proteinExistence type="predicted"/>
<dbReference type="SUPFAM" id="SSF82693">
    <property type="entry name" value="Multidrug efflux transporter AcrB pore domain, PN1, PN2, PC1 and PC2 subdomains"/>
    <property type="match status" value="3"/>
</dbReference>
<evidence type="ECO:0000313" key="2">
    <source>
        <dbReference type="EMBL" id="AXL21019.1"/>
    </source>
</evidence>
<dbReference type="Proteomes" id="UP000254337">
    <property type="component" value="Chromosome"/>
</dbReference>
<dbReference type="KEGG" id="meg:DKB62_05250"/>
<dbReference type="InterPro" id="IPR027463">
    <property type="entry name" value="AcrB_DN_DC_subdom"/>
</dbReference>
<feature type="transmembrane region" description="Helical" evidence="1">
    <location>
        <begin position="332"/>
        <end position="350"/>
    </location>
</feature>
<evidence type="ECO:0000256" key="1">
    <source>
        <dbReference type="SAM" id="Phobius"/>
    </source>
</evidence>
<dbReference type="Gene3D" id="1.20.1640.10">
    <property type="entry name" value="Multidrug efflux transporter AcrB transmembrane domain"/>
    <property type="match status" value="2"/>
</dbReference>
<reference evidence="2 3" key="1">
    <citation type="submission" date="2018-05" db="EMBL/GenBank/DDBJ databases">
        <title>Complete genome sequence of Megasphaera sp. AJH120T, isolated from the ceca of a chicken.</title>
        <authorList>
            <person name="Maki J."/>
            <person name="Looft T."/>
        </authorList>
    </citation>
    <scope>NUCLEOTIDE SEQUENCE [LARGE SCALE GENOMIC DNA]</scope>
    <source>
        <strain evidence="2 3">AJH120</strain>
    </source>
</reference>
<dbReference type="OrthoDB" id="8270at2"/>
<organism evidence="2 3">
    <name type="scientific">Megasphaera stantonii</name>
    <dbReference type="NCBI Taxonomy" id="2144175"/>
    <lineage>
        <taxon>Bacteria</taxon>
        <taxon>Bacillati</taxon>
        <taxon>Bacillota</taxon>
        <taxon>Negativicutes</taxon>
        <taxon>Veillonellales</taxon>
        <taxon>Veillonellaceae</taxon>
        <taxon>Megasphaera</taxon>
    </lineage>
</organism>
<feature type="transmembrane region" description="Helical" evidence="1">
    <location>
        <begin position="428"/>
        <end position="448"/>
    </location>
</feature>
<dbReference type="EMBL" id="CP029462">
    <property type="protein sequence ID" value="AXL21019.1"/>
    <property type="molecule type" value="Genomic_DNA"/>
</dbReference>
<dbReference type="Gene3D" id="3.30.70.1440">
    <property type="entry name" value="Multidrug efflux transporter AcrB pore domain"/>
    <property type="match status" value="1"/>
</dbReference>
<dbReference type="PRINTS" id="PR00702">
    <property type="entry name" value="ACRIFLAVINRP"/>
</dbReference>
<feature type="transmembrane region" description="Helical" evidence="1">
    <location>
        <begin position="988"/>
        <end position="1014"/>
    </location>
</feature>
<protein>
    <submittedName>
        <fullName evidence="2">AcrB/AcrD/AcrF family protein</fullName>
    </submittedName>
</protein>
<evidence type="ECO:0000313" key="3">
    <source>
        <dbReference type="Proteomes" id="UP000254337"/>
    </source>
</evidence>
<keyword evidence="1" id="KW-0472">Membrane</keyword>
<dbReference type="SUPFAM" id="SSF82714">
    <property type="entry name" value="Multidrug efflux transporter AcrB TolC docking domain, DN and DC subdomains"/>
    <property type="match status" value="2"/>
</dbReference>
<dbReference type="PANTHER" id="PTHR32063">
    <property type="match status" value="1"/>
</dbReference>
<dbReference type="InterPro" id="IPR001036">
    <property type="entry name" value="Acrflvin-R"/>
</dbReference>
<keyword evidence="1" id="KW-0812">Transmembrane</keyword>
<dbReference type="Gene3D" id="3.30.2090.10">
    <property type="entry name" value="Multidrug efflux transporter AcrB TolC docking domain, DN and DC subdomains"/>
    <property type="match status" value="2"/>
</dbReference>
<dbReference type="Pfam" id="PF00873">
    <property type="entry name" value="ACR_tran"/>
    <property type="match status" value="1"/>
</dbReference>
<feature type="transmembrane region" description="Helical" evidence="1">
    <location>
        <begin position="12"/>
        <end position="30"/>
    </location>
</feature>
<gene>
    <name evidence="2" type="ORF">DKB62_05250</name>
</gene>
<keyword evidence="3" id="KW-1185">Reference proteome</keyword>
<dbReference type="SUPFAM" id="SSF82866">
    <property type="entry name" value="Multidrug efflux transporter AcrB transmembrane domain"/>
    <property type="match status" value="2"/>
</dbReference>
<feature type="transmembrane region" description="Helical" evidence="1">
    <location>
        <begin position="460"/>
        <end position="483"/>
    </location>
</feature>
<feature type="transmembrane region" description="Helical" evidence="1">
    <location>
        <begin position="859"/>
        <end position="878"/>
    </location>
</feature>
<accession>A0A346AYS6</accession>
<feature type="transmembrane region" description="Helical" evidence="1">
    <location>
        <begin position="527"/>
        <end position="548"/>
    </location>
</feature>
<name>A0A346AYS6_9FIRM</name>
<sequence length="1034" mass="114105">MNLTKFSIDRPIGICMAVAFFVVLGLFSFYRIGVELLPALNTPYVTVTVNYDGANADSVEQQVVKPIEDALSSVSNLKHITSTASYGQARITLELDFSADADAAAIDATKKINAIRGQLPDEIDEPVVIKRDVNATPIMFIAVQSNQSLDDIYSKAENDFQDVLQQADGVSEIELNGGRDKEIAVEVDKAKLIHYDMTLSEVVSALREENVLMPSGTIYSDATTTDVRVKAQFADENEIEKIQVTNAKGVQIPITAVADIKRKDQRVSRYARVNGEDAVVMVIYKNSDANVVSTVDNVTEKLETLRRDNPDYTFTVTNESASYVRNSLHNTLQTLIEGLITTGTVLFFFLRGWRSTLAVMIAIPTSLISTFFAMYIAGFTFNMMSLMGMALCVGILVDDSIVVLENIHRHLMNGEEPKKAALNGRTEIGMAAIAITLCDIVVFLPIAFMTGMVGQYFKQFGLTIVFATFFSLFVSFTLTPMLASRLFRLGLKIPDTPLWRRMDAIEDWARSHYGRMLTWSLDHAKRLVLPVLLCFTLSVALIPTGLVGSEFMPQTDESGFRITLQLPTNANLERTDKAARQIEEYLATVPEVVYSTAMVGGRNLNEANIQVTLQDRQDRSRSIWQITNDVRNFAAKNILDGDVRVKEDQASVSGTSGGFGGGSGNLRLELRGKNMDELIAKSREVQQMMKEEIPGVRDVSSSYEDGMPEYQLDVDRNKLKQYGTSLGELTKTFSNAISGQKAGVLANDVKNDNNDTDIYVRFKGADGFRISDLETIPLNADGRIIYIADVAHIKAATGPVTIRRTDKERAITLGGTLQGRPLNEVMEEISAKLDATDMGGITYRFTGQADQMATTFRDLGEALVLSLILIYMILAILYESVKTPFIRMFSLPLGLIGSLFLLFLTNNTINLYSLIGILVMDGLVAKNGTLLLDYTLTLMERGLDPRSAIIEAGKVRLRPIFMTTLTMVVGMLPTALSMTAGSETRASMAVVVIGGLLTSTVFTLFIIPIIFVWIEKHRLRFSFRKKEGAASSVK</sequence>
<dbReference type="AlphaFoldDB" id="A0A346AYS6"/>
<dbReference type="PANTHER" id="PTHR32063:SF0">
    <property type="entry name" value="SWARMING MOTILITY PROTEIN SWRC"/>
    <property type="match status" value="1"/>
</dbReference>
<dbReference type="Gene3D" id="3.30.70.1320">
    <property type="entry name" value="Multidrug efflux transporter AcrB pore domain like"/>
    <property type="match status" value="1"/>
</dbReference>
<dbReference type="RefSeq" id="WP_095630046.1">
    <property type="nucleotide sequence ID" value="NZ_CAUWMV010000027.1"/>
</dbReference>
<dbReference type="GO" id="GO:0042910">
    <property type="term" value="F:xenobiotic transmembrane transporter activity"/>
    <property type="evidence" value="ECO:0007669"/>
    <property type="project" value="TreeGrafter"/>
</dbReference>
<keyword evidence="1" id="KW-1133">Transmembrane helix</keyword>